<dbReference type="GO" id="GO:0005634">
    <property type="term" value="C:nucleus"/>
    <property type="evidence" value="ECO:0007669"/>
    <property type="project" value="UniProtKB-SubCell"/>
</dbReference>
<evidence type="ECO:0000256" key="2">
    <source>
        <dbReference type="ARBA" id="ARBA00005510"/>
    </source>
</evidence>
<feature type="domain" description="IBH1-like N-terminal" evidence="7">
    <location>
        <begin position="41"/>
        <end position="102"/>
    </location>
</feature>
<keyword evidence="5" id="KW-0539">Nucleus</keyword>
<feature type="region of interest" description="Disordered" evidence="6">
    <location>
        <begin position="115"/>
        <end position="134"/>
    </location>
</feature>
<gene>
    <name evidence="8" type="ORF">MUK42_05715</name>
</gene>
<evidence type="ECO:0000256" key="3">
    <source>
        <dbReference type="ARBA" id="ARBA00023015"/>
    </source>
</evidence>
<evidence type="ECO:0000313" key="8">
    <source>
        <dbReference type="EMBL" id="URD81068.1"/>
    </source>
</evidence>
<proteinExistence type="inferred from homology"/>
<dbReference type="InterPro" id="IPR059002">
    <property type="entry name" value="IBH1_N"/>
</dbReference>
<dbReference type="Pfam" id="PF26576">
    <property type="entry name" value="IBH1_N"/>
    <property type="match status" value="1"/>
</dbReference>
<accession>A0A9E7EPS3</accession>
<dbReference type="GO" id="GO:0006355">
    <property type="term" value="P:regulation of DNA-templated transcription"/>
    <property type="evidence" value="ECO:0007669"/>
    <property type="project" value="InterPro"/>
</dbReference>
<feature type="region of interest" description="Disordered" evidence="6">
    <location>
        <begin position="1"/>
        <end position="24"/>
    </location>
</feature>
<dbReference type="EMBL" id="CP097503">
    <property type="protein sequence ID" value="URD81068.1"/>
    <property type="molecule type" value="Genomic_DNA"/>
</dbReference>
<dbReference type="GO" id="GO:0046983">
    <property type="term" value="F:protein dimerization activity"/>
    <property type="evidence" value="ECO:0007669"/>
    <property type="project" value="InterPro"/>
</dbReference>
<dbReference type="InterPro" id="IPR044660">
    <property type="entry name" value="IBH1-like"/>
</dbReference>
<dbReference type="PANTHER" id="PTHR33124:SF12">
    <property type="entry name" value="TRANSCRIPTION FACTOR BHLH148"/>
    <property type="match status" value="1"/>
</dbReference>
<evidence type="ECO:0000256" key="6">
    <source>
        <dbReference type="SAM" id="MobiDB-lite"/>
    </source>
</evidence>
<dbReference type="OrthoDB" id="1647165at2759"/>
<keyword evidence="3" id="KW-0805">Transcription regulation</keyword>
<dbReference type="CDD" id="cd11444">
    <property type="entry name" value="bHLH_AtIBH1_like"/>
    <property type="match status" value="1"/>
</dbReference>
<evidence type="ECO:0000256" key="1">
    <source>
        <dbReference type="ARBA" id="ARBA00004123"/>
    </source>
</evidence>
<dbReference type="Proteomes" id="UP001055439">
    <property type="component" value="Chromosome 10"/>
</dbReference>
<evidence type="ECO:0000259" key="7">
    <source>
        <dbReference type="Pfam" id="PF26576"/>
    </source>
</evidence>
<sequence>MAISDAEGESPAAAKEVGGERKRKRLAERSLLAKWKTEGERKSYSSKLIEALRVVRRSSCPAPAAVATDCSRSRAVRVAADRALAVTARGRSRWSRAILSRRTLKLRSRARVARLKPPAAAAGPRAAERRKPPALEQKARVLGRLVPGCRKLPLATLLEEATDYIAALEMQVRAMSAVAEILSAAAGGGRSSSVAAEPM</sequence>
<comment type="similarity">
    <text evidence="2">Belongs to the bHLH protein family.</text>
</comment>
<protein>
    <recommendedName>
        <fullName evidence="7">IBH1-like N-terminal domain-containing protein</fullName>
    </recommendedName>
</protein>
<dbReference type="AlphaFoldDB" id="A0A9E7EPS3"/>
<dbReference type="PANTHER" id="PTHR33124">
    <property type="entry name" value="TRANSCRIPTION FACTOR IBH1-LIKE 1"/>
    <property type="match status" value="1"/>
</dbReference>
<comment type="subcellular location">
    <subcellularLocation>
        <location evidence="1">Nucleus</location>
    </subcellularLocation>
</comment>
<dbReference type="SUPFAM" id="SSF47459">
    <property type="entry name" value="HLH, helix-loop-helix DNA-binding domain"/>
    <property type="match status" value="1"/>
</dbReference>
<organism evidence="8 9">
    <name type="scientific">Musa troglodytarum</name>
    <name type="common">fe'i banana</name>
    <dbReference type="NCBI Taxonomy" id="320322"/>
    <lineage>
        <taxon>Eukaryota</taxon>
        <taxon>Viridiplantae</taxon>
        <taxon>Streptophyta</taxon>
        <taxon>Embryophyta</taxon>
        <taxon>Tracheophyta</taxon>
        <taxon>Spermatophyta</taxon>
        <taxon>Magnoliopsida</taxon>
        <taxon>Liliopsida</taxon>
        <taxon>Zingiberales</taxon>
        <taxon>Musaceae</taxon>
        <taxon>Musa</taxon>
    </lineage>
</organism>
<reference evidence="8" key="1">
    <citation type="submission" date="2022-05" db="EMBL/GenBank/DDBJ databases">
        <title>The Musa troglodytarum L. genome provides insights into the mechanism of non-climacteric behaviour and enrichment of carotenoids.</title>
        <authorList>
            <person name="Wang J."/>
        </authorList>
    </citation>
    <scope>NUCLEOTIDE SEQUENCE</scope>
    <source>
        <tissue evidence="8">Leaf</tissue>
    </source>
</reference>
<dbReference type="InterPro" id="IPR044549">
    <property type="entry name" value="bHLH_AtIBH1-like"/>
</dbReference>
<evidence type="ECO:0000313" key="9">
    <source>
        <dbReference type="Proteomes" id="UP001055439"/>
    </source>
</evidence>
<evidence type="ECO:0000256" key="5">
    <source>
        <dbReference type="ARBA" id="ARBA00023242"/>
    </source>
</evidence>
<evidence type="ECO:0000256" key="4">
    <source>
        <dbReference type="ARBA" id="ARBA00023163"/>
    </source>
</evidence>
<dbReference type="GO" id="GO:0000976">
    <property type="term" value="F:transcription cis-regulatory region binding"/>
    <property type="evidence" value="ECO:0007669"/>
    <property type="project" value="UniProtKB-ARBA"/>
</dbReference>
<name>A0A9E7EPS3_9LILI</name>
<feature type="compositionally biased region" description="Low complexity" evidence="6">
    <location>
        <begin position="115"/>
        <end position="125"/>
    </location>
</feature>
<keyword evidence="9" id="KW-1185">Reference proteome</keyword>
<keyword evidence="4" id="KW-0804">Transcription</keyword>
<dbReference type="InterPro" id="IPR036638">
    <property type="entry name" value="HLH_DNA-bd_sf"/>
</dbReference>